<accession>A0A9Q3H9M4</accession>
<name>A0A9Q3H9M4_9BASI</name>
<sequence length="91" mass="10396">MDPLTILEDQFEASYVAFGSILELDATLNHSLSDQSANYHFNSINLMPKGNDSSEDEYDNDKYNVSQDHFHFHGYESTPLAAKGARKRRRL</sequence>
<protein>
    <submittedName>
        <fullName evidence="1">Uncharacterized protein</fullName>
    </submittedName>
</protein>
<organism evidence="1 2">
    <name type="scientific">Austropuccinia psidii MF-1</name>
    <dbReference type="NCBI Taxonomy" id="1389203"/>
    <lineage>
        <taxon>Eukaryota</taxon>
        <taxon>Fungi</taxon>
        <taxon>Dikarya</taxon>
        <taxon>Basidiomycota</taxon>
        <taxon>Pucciniomycotina</taxon>
        <taxon>Pucciniomycetes</taxon>
        <taxon>Pucciniales</taxon>
        <taxon>Sphaerophragmiaceae</taxon>
        <taxon>Austropuccinia</taxon>
    </lineage>
</organism>
<keyword evidence="2" id="KW-1185">Reference proteome</keyword>
<reference evidence="1" key="1">
    <citation type="submission" date="2021-03" db="EMBL/GenBank/DDBJ databases">
        <title>Draft genome sequence of rust myrtle Austropuccinia psidii MF-1, a brazilian biotype.</title>
        <authorList>
            <person name="Quecine M.C."/>
            <person name="Pachon D.M.R."/>
            <person name="Bonatelli M.L."/>
            <person name="Correr F.H."/>
            <person name="Franceschini L.M."/>
            <person name="Leite T.F."/>
            <person name="Margarido G.R.A."/>
            <person name="Almeida C.A."/>
            <person name="Ferrarezi J.A."/>
            <person name="Labate C.A."/>
        </authorList>
    </citation>
    <scope>NUCLEOTIDE SEQUENCE</scope>
    <source>
        <strain evidence="1">MF-1</strain>
    </source>
</reference>
<evidence type="ECO:0000313" key="2">
    <source>
        <dbReference type="Proteomes" id="UP000765509"/>
    </source>
</evidence>
<proteinExistence type="predicted"/>
<dbReference type="Proteomes" id="UP000765509">
    <property type="component" value="Unassembled WGS sequence"/>
</dbReference>
<gene>
    <name evidence="1" type="ORF">O181_034529</name>
</gene>
<evidence type="ECO:0000313" key="1">
    <source>
        <dbReference type="EMBL" id="MBW0494814.1"/>
    </source>
</evidence>
<dbReference type="EMBL" id="AVOT02012755">
    <property type="protein sequence ID" value="MBW0494814.1"/>
    <property type="molecule type" value="Genomic_DNA"/>
</dbReference>
<dbReference type="AlphaFoldDB" id="A0A9Q3H9M4"/>
<comment type="caution">
    <text evidence="1">The sequence shown here is derived from an EMBL/GenBank/DDBJ whole genome shotgun (WGS) entry which is preliminary data.</text>
</comment>